<accession>A0A0M3JBG9</accession>
<evidence type="ECO:0000256" key="1">
    <source>
        <dbReference type="SAM" id="Phobius"/>
    </source>
</evidence>
<name>A0A0M3JBG9_ANISI</name>
<keyword evidence="1" id="KW-0472">Membrane</keyword>
<keyword evidence="1" id="KW-0812">Transmembrane</keyword>
<evidence type="ECO:0000313" key="4">
    <source>
        <dbReference type="WBParaSite" id="ASIM_0000494501-mRNA-1"/>
    </source>
</evidence>
<evidence type="ECO:0000313" key="3">
    <source>
        <dbReference type="Proteomes" id="UP000267096"/>
    </source>
</evidence>
<dbReference type="WBParaSite" id="ASIM_0000494501-mRNA-1">
    <property type="protein sequence ID" value="ASIM_0000494501-mRNA-1"/>
    <property type="gene ID" value="ASIM_0000494501"/>
</dbReference>
<gene>
    <name evidence="2" type="ORF">ASIM_LOCUS4753</name>
</gene>
<dbReference type="AlphaFoldDB" id="A0A0M3JBG9"/>
<dbReference type="Proteomes" id="UP000267096">
    <property type="component" value="Unassembled WGS sequence"/>
</dbReference>
<reference evidence="2 3" key="2">
    <citation type="submission" date="2018-11" db="EMBL/GenBank/DDBJ databases">
        <authorList>
            <consortium name="Pathogen Informatics"/>
        </authorList>
    </citation>
    <scope>NUCLEOTIDE SEQUENCE [LARGE SCALE GENOMIC DNA]</scope>
</reference>
<dbReference type="EMBL" id="UYRR01008624">
    <property type="protein sequence ID" value="VDK24415.1"/>
    <property type="molecule type" value="Genomic_DNA"/>
</dbReference>
<keyword evidence="1" id="KW-1133">Transmembrane helix</keyword>
<protein>
    <submittedName>
        <fullName evidence="4">DUF4044 domain-containing protein</fullName>
    </submittedName>
</protein>
<keyword evidence="3" id="KW-1185">Reference proteome</keyword>
<reference evidence="4" key="1">
    <citation type="submission" date="2017-02" db="UniProtKB">
        <authorList>
            <consortium name="WormBaseParasite"/>
        </authorList>
    </citation>
    <scope>IDENTIFICATION</scope>
</reference>
<organism evidence="4">
    <name type="scientific">Anisakis simplex</name>
    <name type="common">Herring worm</name>
    <dbReference type="NCBI Taxonomy" id="6269"/>
    <lineage>
        <taxon>Eukaryota</taxon>
        <taxon>Metazoa</taxon>
        <taxon>Ecdysozoa</taxon>
        <taxon>Nematoda</taxon>
        <taxon>Chromadorea</taxon>
        <taxon>Rhabditida</taxon>
        <taxon>Spirurina</taxon>
        <taxon>Ascaridomorpha</taxon>
        <taxon>Ascaridoidea</taxon>
        <taxon>Anisakidae</taxon>
        <taxon>Anisakis</taxon>
        <taxon>Anisakis simplex complex</taxon>
    </lineage>
</organism>
<feature type="transmembrane region" description="Helical" evidence="1">
    <location>
        <begin position="21"/>
        <end position="45"/>
    </location>
</feature>
<evidence type="ECO:0000313" key="2">
    <source>
        <dbReference type="EMBL" id="VDK24415.1"/>
    </source>
</evidence>
<proteinExistence type="predicted"/>
<sequence>MRMLLGMMAMKDWTRRMAEMRVMITIGVLIAIVTAMLITVLRLVLLSWL</sequence>